<reference evidence="1" key="1">
    <citation type="submission" date="2023-04" db="EMBL/GenBank/DDBJ databases">
        <title>A chromosome-level genome assembly of the parasitoid wasp Eretmocerus hayati.</title>
        <authorList>
            <person name="Zhong Y."/>
            <person name="Liu S."/>
            <person name="Liu Y."/>
        </authorList>
    </citation>
    <scope>NUCLEOTIDE SEQUENCE</scope>
    <source>
        <strain evidence="1">ZJU_SS_LIU_2023</strain>
    </source>
</reference>
<protein>
    <submittedName>
        <fullName evidence="1">Uncharacterized protein</fullName>
    </submittedName>
</protein>
<evidence type="ECO:0000313" key="1">
    <source>
        <dbReference type="EMBL" id="KAJ8669526.1"/>
    </source>
</evidence>
<proteinExistence type="predicted"/>
<gene>
    <name evidence="1" type="ORF">QAD02_000785</name>
</gene>
<evidence type="ECO:0000313" key="2">
    <source>
        <dbReference type="Proteomes" id="UP001239111"/>
    </source>
</evidence>
<dbReference type="Proteomes" id="UP001239111">
    <property type="component" value="Chromosome 3"/>
</dbReference>
<organism evidence="1 2">
    <name type="scientific">Eretmocerus hayati</name>
    <dbReference type="NCBI Taxonomy" id="131215"/>
    <lineage>
        <taxon>Eukaryota</taxon>
        <taxon>Metazoa</taxon>
        <taxon>Ecdysozoa</taxon>
        <taxon>Arthropoda</taxon>
        <taxon>Hexapoda</taxon>
        <taxon>Insecta</taxon>
        <taxon>Pterygota</taxon>
        <taxon>Neoptera</taxon>
        <taxon>Endopterygota</taxon>
        <taxon>Hymenoptera</taxon>
        <taxon>Apocrita</taxon>
        <taxon>Proctotrupomorpha</taxon>
        <taxon>Chalcidoidea</taxon>
        <taxon>Aphelinidae</taxon>
        <taxon>Aphelininae</taxon>
        <taxon>Eretmocerus</taxon>
    </lineage>
</organism>
<dbReference type="EMBL" id="CM056743">
    <property type="protein sequence ID" value="KAJ8669526.1"/>
    <property type="molecule type" value="Genomic_DNA"/>
</dbReference>
<name>A0ACC2NF67_9HYME</name>
<accession>A0ACC2NF67</accession>
<keyword evidence="2" id="KW-1185">Reference proteome</keyword>
<comment type="caution">
    <text evidence="1">The sequence shown here is derived from an EMBL/GenBank/DDBJ whole genome shotgun (WGS) entry which is preliminary data.</text>
</comment>
<sequence length="362" mass="39473">MVPIEEPVPLEDDIGNLTLTDSRSLAYDPETVETHVIEYVPRKTKPSSRLLGEHSEATDTEPVEYIPQGTNRDSRVTTSHSLGKDLECSSSESISNTSDTGVRAREPLHRDPKHSTFKLVDYSSTDSSSASQARPHSRLSIADSTHSQGSGSLFRFDRAASNYRNRVELVAAVNVQQLPAPDERIAPLALSSESSEEAYAPSGVSAAAPELCSKRVHSSDSHSSPDTSRVTPREKKLFKESKASSDENSRPEPPVTKRSIKLIDARPLTTTSSASRRTAAVVPETSSEPALKIAPGKIRNPHLSQEIAVKPASRCKIVSQINKAREVLRARTNKIENTVPSSCRECKRLRAVCGSCRTTPKK</sequence>